<dbReference type="GO" id="GO:0005634">
    <property type="term" value="C:nucleus"/>
    <property type="evidence" value="ECO:0007669"/>
    <property type="project" value="UniProtKB-SubCell"/>
</dbReference>
<keyword evidence="3" id="KW-0678">Repressor</keyword>
<feature type="compositionally biased region" description="Pro residues" evidence="8">
    <location>
        <begin position="890"/>
        <end position="900"/>
    </location>
</feature>
<feature type="domain" description="Retinoblastoma-associated protein N-terminal" evidence="9">
    <location>
        <begin position="64"/>
        <end position="207"/>
    </location>
</feature>
<dbReference type="SMART" id="SM01369">
    <property type="entry name" value="Rb_C"/>
    <property type="match status" value="1"/>
</dbReference>
<dbReference type="GO" id="GO:0000977">
    <property type="term" value="F:RNA polymerase II transcription regulatory region sequence-specific DNA binding"/>
    <property type="evidence" value="ECO:0007669"/>
    <property type="project" value="TreeGrafter"/>
</dbReference>
<dbReference type="KEGG" id="cvn:111135485"/>
<dbReference type="GO" id="GO:0006357">
    <property type="term" value="P:regulation of transcription by RNA polymerase II"/>
    <property type="evidence" value="ECO:0007669"/>
    <property type="project" value="InterPro"/>
</dbReference>
<comment type="similarity">
    <text evidence="2">Belongs to the retinoblastoma protein (RB) family.</text>
</comment>
<dbReference type="GeneID" id="111135485"/>
<feature type="domain" description="Retinoblastoma-associated protein A-box" evidence="10">
    <location>
        <begin position="399"/>
        <end position="596"/>
    </location>
</feature>
<dbReference type="InterPro" id="IPR036915">
    <property type="entry name" value="Cyclin-like_sf"/>
</dbReference>
<dbReference type="InterPro" id="IPR028309">
    <property type="entry name" value="RB_fam"/>
</dbReference>
<evidence type="ECO:0000259" key="9">
    <source>
        <dbReference type="SMART" id="SM01367"/>
    </source>
</evidence>
<evidence type="ECO:0000256" key="3">
    <source>
        <dbReference type="ARBA" id="ARBA00022491"/>
    </source>
</evidence>
<gene>
    <name evidence="13" type="primary">LOC111135485</name>
</gene>
<feature type="domain" description="Retinoblastoma-associated protein C-terminal" evidence="11">
    <location>
        <begin position="939"/>
        <end position="1070"/>
    </location>
</feature>
<dbReference type="AlphaFoldDB" id="A0A8B8EN05"/>
<evidence type="ECO:0000256" key="6">
    <source>
        <dbReference type="ARBA" id="ARBA00023242"/>
    </source>
</evidence>
<keyword evidence="12" id="KW-1185">Reference proteome</keyword>
<keyword evidence="7" id="KW-0131">Cell cycle</keyword>
<evidence type="ECO:0000313" key="13">
    <source>
        <dbReference type="RefSeq" id="XP_022341306.1"/>
    </source>
</evidence>
<evidence type="ECO:0000256" key="2">
    <source>
        <dbReference type="ARBA" id="ARBA00009475"/>
    </source>
</evidence>
<dbReference type="RefSeq" id="XP_022341306.1">
    <property type="nucleotide sequence ID" value="XM_022485598.1"/>
</dbReference>
<feature type="region of interest" description="Disordered" evidence="8">
    <location>
        <begin position="847"/>
        <end position="910"/>
    </location>
</feature>
<sequence>MEPTEENDDAVERKYDEICLDLNMDKGTKEEAWESYQKIQTKYTLEGDQMHWLACALYEACRKSVTPTVGRGTMEGNGVSLTRLLRSTKFSLIQFFNKMKKWSDMAGLPREFIDKVNKLERNFAVSTVIFKKFEPIFSDIFQHPVDSHQNKQNRNKKQRRMPCTSNEVFNFCWTMFIQVKGHFPAISDDLVNSYHLLLCCLDWFYANALMGGRKDLLNPSFEGLPEDFGSRDWKPPTESPCIIKLLCDKHEGLEIEAKVIKEHWWKPHIKKLFDKKILKGKSETLSAVLEVGNFDLNKKSINEAYEDYPLNYSSKSMNNEYEAYVLSVGDFDERVFLGSEADEEIGTPTKYREEGTGELAERLQMKANLQQHIDETKTLAPSTPLTGRRYLKEKDPSTTPVSTATQSVSKLQSLLVGRKALPSDDLIDILSEIGTDHKTRIMERVAEMGEIFCTNYVKETDDHAGSQIDFAKKRLHLGECLYYKLLESILFTEKRRNDSKEGKTALATLMEQDIFHRTLFACCLEIVIFSYNSQRSFPWIVEIFDLSPYHFYKVIEIIIRTEEGLSRDVVKHLNHIEESILESLAWRHESPLWEAIKESSVPGCEDVVLPSEHDVMKASPVKHPAVIRVTEAQQQQHQKKDVLMSPPPGVSVADRFSSPSPGSAKRRLFSVLTQQPSDTSVSTENTRSEGGSLPGKTTQIIAFQQAQTNDGRQILIPVQTIIHSGAKDDKKDTTKARPKKTGSLALFFRKLYHLASVRLRDLCEQLYIDDIDLRRKMWTCFEYVLVNHVELMMDRHIDQIIMCAIYVMAKVSDHSQSFTDIMRCYRLQPQAESHVYRSVLLKCRTRRKSGESDSSKNGTSGQSSPVTVENIEKKRSEKLSSMRSTSTLPIPHPGSHPPTPTILVQSAAGGEEGDERGDLILFYNRVFVEKVKKFAQKFSAQKNSKDCPPLSPLPVVKSQSASPRRVSSKHSIYLSPHKPTLHATPMATGLSYSFQKSPAKDLRAINNMIKMKDFREGKKLLGKRQLDVHMEEEDGPQSKQLCSSFSFLKRLQNVSSERQEASILKLDYTTSK</sequence>
<dbReference type="FunFam" id="1.10.472.10:FF:000035">
    <property type="entry name" value="RB transcriptional corepressor-like 1"/>
    <property type="match status" value="1"/>
</dbReference>
<evidence type="ECO:0000259" key="11">
    <source>
        <dbReference type="SMART" id="SM01369"/>
    </source>
</evidence>
<feature type="compositionally biased region" description="Polar residues" evidence="8">
    <location>
        <begin position="671"/>
        <end position="689"/>
    </location>
</feature>
<dbReference type="SUPFAM" id="SSF47954">
    <property type="entry name" value="Cyclin-like"/>
    <property type="match status" value="2"/>
</dbReference>
<evidence type="ECO:0000256" key="8">
    <source>
        <dbReference type="SAM" id="MobiDB-lite"/>
    </source>
</evidence>
<protein>
    <submittedName>
        <fullName evidence="13">Retinoblastoma-like protein 1 isoform X1</fullName>
    </submittedName>
</protein>
<evidence type="ECO:0000256" key="5">
    <source>
        <dbReference type="ARBA" id="ARBA00023163"/>
    </source>
</evidence>
<feature type="compositionally biased region" description="Polar residues" evidence="8">
    <location>
        <begin position="855"/>
        <end position="867"/>
    </location>
</feature>
<dbReference type="InterPro" id="IPR002719">
    <property type="entry name" value="RB_B"/>
</dbReference>
<dbReference type="GO" id="GO:0000785">
    <property type="term" value="C:chromatin"/>
    <property type="evidence" value="ECO:0007669"/>
    <property type="project" value="TreeGrafter"/>
</dbReference>
<dbReference type="InterPro" id="IPR024599">
    <property type="entry name" value="RB_N"/>
</dbReference>
<dbReference type="Pfam" id="PF01857">
    <property type="entry name" value="RB_B"/>
    <property type="match status" value="1"/>
</dbReference>
<dbReference type="Proteomes" id="UP000694844">
    <property type="component" value="Chromosome 5"/>
</dbReference>
<evidence type="ECO:0000256" key="4">
    <source>
        <dbReference type="ARBA" id="ARBA00023015"/>
    </source>
</evidence>
<keyword evidence="4" id="KW-0805">Transcription regulation</keyword>
<evidence type="ECO:0000259" key="10">
    <source>
        <dbReference type="SMART" id="SM01368"/>
    </source>
</evidence>
<evidence type="ECO:0000313" key="12">
    <source>
        <dbReference type="Proteomes" id="UP000694844"/>
    </source>
</evidence>
<name>A0A8B8EN05_CRAVI</name>
<keyword evidence="5" id="KW-0804">Transcription</keyword>
<dbReference type="InterPro" id="IPR015030">
    <property type="entry name" value="RB_C"/>
</dbReference>
<comment type="subcellular location">
    <subcellularLocation>
        <location evidence="1">Nucleus</location>
    </subcellularLocation>
</comment>
<dbReference type="Pfam" id="PF11934">
    <property type="entry name" value="DUF3452"/>
    <property type="match status" value="1"/>
</dbReference>
<feature type="region of interest" description="Disordered" evidence="8">
    <location>
        <begin position="380"/>
        <end position="403"/>
    </location>
</feature>
<feature type="region of interest" description="Disordered" evidence="8">
    <location>
        <begin position="633"/>
        <end position="696"/>
    </location>
</feature>
<feature type="region of interest" description="Disordered" evidence="8">
    <location>
        <begin position="939"/>
        <end position="964"/>
    </location>
</feature>
<dbReference type="GO" id="GO:0005667">
    <property type="term" value="C:transcription regulator complex"/>
    <property type="evidence" value="ECO:0007669"/>
    <property type="project" value="TreeGrafter"/>
</dbReference>
<dbReference type="Pfam" id="PF01858">
    <property type="entry name" value="RB_A"/>
    <property type="match status" value="1"/>
</dbReference>
<feature type="compositionally biased region" description="Basic and acidic residues" evidence="8">
    <location>
        <begin position="870"/>
        <end position="880"/>
    </location>
</feature>
<dbReference type="PANTHER" id="PTHR13742">
    <property type="entry name" value="RETINOBLASTOMA-ASSOCIATED PROTEIN RB -RELATED"/>
    <property type="match status" value="1"/>
</dbReference>
<dbReference type="InterPro" id="IPR002720">
    <property type="entry name" value="RB_A"/>
</dbReference>
<keyword evidence="6" id="KW-0539">Nucleus</keyword>
<dbReference type="FunFam" id="1.10.472.10:FF:000082">
    <property type="entry name" value="retinoblastoma-like protein 1 isoform X1"/>
    <property type="match status" value="1"/>
</dbReference>
<dbReference type="GO" id="GO:0030154">
    <property type="term" value="P:cell differentiation"/>
    <property type="evidence" value="ECO:0007669"/>
    <property type="project" value="TreeGrafter"/>
</dbReference>
<evidence type="ECO:0000256" key="1">
    <source>
        <dbReference type="ARBA" id="ARBA00004123"/>
    </source>
</evidence>
<dbReference type="Gene3D" id="1.10.472.140">
    <property type="match status" value="1"/>
</dbReference>
<proteinExistence type="inferred from homology"/>
<dbReference type="GO" id="GO:2000134">
    <property type="term" value="P:negative regulation of G1/S transition of mitotic cell cycle"/>
    <property type="evidence" value="ECO:0007669"/>
    <property type="project" value="TreeGrafter"/>
</dbReference>
<dbReference type="PANTHER" id="PTHR13742:SF17">
    <property type="entry name" value="RE32990P-RELATED"/>
    <property type="match status" value="1"/>
</dbReference>
<evidence type="ECO:0000256" key="7">
    <source>
        <dbReference type="ARBA" id="ARBA00023306"/>
    </source>
</evidence>
<accession>A0A8B8EN05</accession>
<dbReference type="SMART" id="SM01367">
    <property type="entry name" value="DUF3452"/>
    <property type="match status" value="1"/>
</dbReference>
<dbReference type="SMART" id="SM01368">
    <property type="entry name" value="RB_A"/>
    <property type="match status" value="1"/>
</dbReference>
<dbReference type="Gene3D" id="1.10.472.10">
    <property type="entry name" value="Cyclin-like"/>
    <property type="match status" value="3"/>
</dbReference>
<reference evidence="13" key="1">
    <citation type="submission" date="2025-08" db="UniProtKB">
        <authorList>
            <consortium name="RefSeq"/>
        </authorList>
    </citation>
    <scope>IDENTIFICATION</scope>
    <source>
        <tissue evidence="13">Whole sample</tissue>
    </source>
</reference>
<dbReference type="OrthoDB" id="844594at2759"/>
<organism evidence="12 13">
    <name type="scientific">Crassostrea virginica</name>
    <name type="common">Eastern oyster</name>
    <dbReference type="NCBI Taxonomy" id="6565"/>
    <lineage>
        <taxon>Eukaryota</taxon>
        <taxon>Metazoa</taxon>
        <taxon>Spiralia</taxon>
        <taxon>Lophotrochozoa</taxon>
        <taxon>Mollusca</taxon>
        <taxon>Bivalvia</taxon>
        <taxon>Autobranchia</taxon>
        <taxon>Pteriomorphia</taxon>
        <taxon>Ostreida</taxon>
        <taxon>Ostreoidea</taxon>
        <taxon>Ostreidae</taxon>
        <taxon>Crassostrea</taxon>
    </lineage>
</organism>